<keyword evidence="2" id="KW-0732">Signal</keyword>
<gene>
    <name evidence="3" type="ORF">DJ018_17675</name>
</gene>
<evidence type="ECO:0000256" key="1">
    <source>
        <dbReference type="SAM" id="MobiDB-lite"/>
    </source>
</evidence>
<feature type="compositionally biased region" description="Basic and acidic residues" evidence="1">
    <location>
        <begin position="33"/>
        <end position="51"/>
    </location>
</feature>
<dbReference type="EMBL" id="QFYR01000005">
    <property type="protein sequence ID" value="RAK50985.1"/>
    <property type="molecule type" value="Genomic_DNA"/>
</dbReference>
<feature type="chain" id="PRO_5016270807" description="RcnB family protein" evidence="2">
    <location>
        <begin position="22"/>
        <end position="159"/>
    </location>
</feature>
<dbReference type="OrthoDB" id="9808839at2"/>
<dbReference type="AlphaFoldDB" id="A0A328A904"/>
<keyword evidence="4" id="KW-1185">Reference proteome</keyword>
<dbReference type="Gene3D" id="3.10.450.160">
    <property type="entry name" value="inner membrane protein cigr"/>
    <property type="match status" value="1"/>
</dbReference>
<dbReference type="InterPro" id="IPR024572">
    <property type="entry name" value="RcnB"/>
</dbReference>
<comment type="caution">
    <text evidence="3">The sequence shown here is derived from an EMBL/GenBank/DDBJ whole genome shotgun (WGS) entry which is preliminary data.</text>
</comment>
<evidence type="ECO:0000313" key="3">
    <source>
        <dbReference type="EMBL" id="RAK50985.1"/>
    </source>
</evidence>
<dbReference type="RefSeq" id="WP_111516295.1">
    <property type="nucleotide sequence ID" value="NZ_QFYR01000005.1"/>
</dbReference>
<reference evidence="4" key="1">
    <citation type="submission" date="2018-05" db="EMBL/GenBank/DDBJ databases">
        <authorList>
            <person name="Li X."/>
        </authorList>
    </citation>
    <scope>NUCLEOTIDE SEQUENCE [LARGE SCALE GENOMIC DNA]</scope>
    <source>
        <strain evidence="4">YIM 73061</strain>
    </source>
</reference>
<feature type="signal peptide" evidence="2">
    <location>
        <begin position="1"/>
        <end position="21"/>
    </location>
</feature>
<dbReference type="Pfam" id="PF11776">
    <property type="entry name" value="RcnB"/>
    <property type="match status" value="1"/>
</dbReference>
<evidence type="ECO:0000256" key="2">
    <source>
        <dbReference type="SAM" id="SignalP"/>
    </source>
</evidence>
<protein>
    <recommendedName>
        <fullName evidence="5">RcnB family protein</fullName>
    </recommendedName>
</protein>
<dbReference type="Proteomes" id="UP000249725">
    <property type="component" value="Unassembled WGS sequence"/>
</dbReference>
<proteinExistence type="predicted"/>
<feature type="compositionally biased region" description="Basic and acidic residues" evidence="1">
    <location>
        <begin position="64"/>
        <end position="73"/>
    </location>
</feature>
<organism evidence="3 4">
    <name type="scientific">Phenylobacterium deserti</name>
    <dbReference type="NCBI Taxonomy" id="1914756"/>
    <lineage>
        <taxon>Bacteria</taxon>
        <taxon>Pseudomonadati</taxon>
        <taxon>Pseudomonadota</taxon>
        <taxon>Alphaproteobacteria</taxon>
        <taxon>Caulobacterales</taxon>
        <taxon>Caulobacteraceae</taxon>
        <taxon>Phenylobacterium</taxon>
    </lineage>
</organism>
<accession>A0A328A904</accession>
<name>A0A328A904_9CAUL</name>
<evidence type="ECO:0000313" key="4">
    <source>
        <dbReference type="Proteomes" id="UP000249725"/>
    </source>
</evidence>
<sequence length="159" mass="17781">MKRLILTLAALTALAGPLAAAGDAAAQGRNGRGHQERGWDRGRGGGERDWSPGRGNGRGQGPRGWERRDREGPRYAPSRGYAPPREYAPYDAPRYRAPGPRYGVRRGGYLPPDYRGAMLGDYRRFRLRPPPPGYDWYRVGDDYLLVSRSNGLIFDVIRP</sequence>
<feature type="region of interest" description="Disordered" evidence="1">
    <location>
        <begin position="23"/>
        <end position="101"/>
    </location>
</feature>
<feature type="compositionally biased region" description="Low complexity" evidence="1">
    <location>
        <begin position="81"/>
        <end position="101"/>
    </location>
</feature>
<evidence type="ECO:0008006" key="5">
    <source>
        <dbReference type="Google" id="ProtNLM"/>
    </source>
</evidence>